<dbReference type="SUPFAM" id="SSF52540">
    <property type="entry name" value="P-loop containing nucleoside triphosphate hydrolases"/>
    <property type="match status" value="1"/>
</dbReference>
<dbReference type="InterPro" id="IPR027417">
    <property type="entry name" value="P-loop_NTPase"/>
</dbReference>
<dbReference type="RefSeq" id="WP_087716076.1">
    <property type="nucleotide sequence ID" value="NZ_MZZJ01000011.1"/>
</dbReference>
<feature type="domain" description="Endonuclease GajA/Old nuclease/RecF-like AAA" evidence="1">
    <location>
        <begin position="1"/>
        <end position="39"/>
    </location>
</feature>
<dbReference type="Pfam" id="PF13175">
    <property type="entry name" value="AAA_15"/>
    <property type="match status" value="1"/>
</dbReference>
<dbReference type="Proteomes" id="UP000290481">
    <property type="component" value="Unassembled WGS sequence"/>
</dbReference>
<gene>
    <name evidence="2" type="ORF">B4O85_23505</name>
</gene>
<reference evidence="2 3" key="1">
    <citation type="submission" date="2017-03" db="EMBL/GenBank/DDBJ databases">
        <title>Pseudomonas azotoformans: Salt tolerant bacteria having multiple plant growth promoting attributes.</title>
        <authorList>
            <person name="Srivastava A.K."/>
            <person name="Sharma A."/>
            <person name="Srivastava A.K."/>
            <person name="Jamali H."/>
            <person name="Yadav J."/>
            <person name="Srivastava R."/>
            <person name="Kashyap P.L."/>
            <person name="Chakdar H."/>
            <person name="Saxena A.K."/>
        </authorList>
    </citation>
    <scope>NUCLEOTIDE SEQUENCE [LARGE SCALE GENOMIC DNA]</scope>
    <source>
        <strain evidence="2 3">SC 14</strain>
    </source>
</reference>
<proteinExistence type="predicted"/>
<name>A0A4Q0HN61_PSEAZ</name>
<evidence type="ECO:0000313" key="3">
    <source>
        <dbReference type="Proteomes" id="UP000290481"/>
    </source>
</evidence>
<sequence>MHISKLTLVNYRNFKNTSLRFHKGVNTIIGENGSGNTSIEDLEDVHNHIRETIKDAAGETYSPASLSIKSDLPEEADKLFQSLRLFVGESEEG</sequence>
<dbReference type="EMBL" id="MZZJ01000011">
    <property type="protein sequence ID" value="RXE50285.1"/>
    <property type="molecule type" value="Genomic_DNA"/>
</dbReference>
<dbReference type="InterPro" id="IPR041685">
    <property type="entry name" value="AAA_GajA/Old/RecF-like"/>
</dbReference>
<evidence type="ECO:0000259" key="1">
    <source>
        <dbReference type="Pfam" id="PF13175"/>
    </source>
</evidence>
<dbReference type="Gene3D" id="3.40.50.300">
    <property type="entry name" value="P-loop containing nucleotide triphosphate hydrolases"/>
    <property type="match status" value="1"/>
</dbReference>
<dbReference type="AlphaFoldDB" id="A0A4Q0HN61"/>
<protein>
    <recommendedName>
        <fullName evidence="1">Endonuclease GajA/Old nuclease/RecF-like AAA domain-containing protein</fullName>
    </recommendedName>
</protein>
<comment type="caution">
    <text evidence="2">The sequence shown here is derived from an EMBL/GenBank/DDBJ whole genome shotgun (WGS) entry which is preliminary data.</text>
</comment>
<organism evidence="2 3">
    <name type="scientific">Pseudomonas azotoformans</name>
    <dbReference type="NCBI Taxonomy" id="47878"/>
    <lineage>
        <taxon>Bacteria</taxon>
        <taxon>Pseudomonadati</taxon>
        <taxon>Pseudomonadota</taxon>
        <taxon>Gammaproteobacteria</taxon>
        <taxon>Pseudomonadales</taxon>
        <taxon>Pseudomonadaceae</taxon>
        <taxon>Pseudomonas</taxon>
    </lineage>
</organism>
<accession>A0A4Q0HN61</accession>
<evidence type="ECO:0000313" key="2">
    <source>
        <dbReference type="EMBL" id="RXE50285.1"/>
    </source>
</evidence>